<reference evidence="2 3" key="1">
    <citation type="submission" date="2014-07" db="EMBL/GenBank/DDBJ databases">
        <authorList>
            <person name="Wibberg Daniel"/>
        </authorList>
    </citation>
    <scope>NUCLEOTIDE SEQUENCE [LARGE SCALE GENOMIC DNA]</scope>
</reference>
<protein>
    <recommendedName>
        <fullName evidence="1">Transposase DDE domain-containing protein</fullName>
    </recommendedName>
</protein>
<dbReference type="Proteomes" id="UP000040576">
    <property type="component" value="Unassembled WGS sequence"/>
</dbReference>
<sequence length="58" mass="6752">MIRPAGELFFTHSIFVTNFEVVSPQAIVRAYQKRGTMENYIKEAKIGFYFNHMNSHAL</sequence>
<evidence type="ECO:0000313" key="2">
    <source>
        <dbReference type="EMBL" id="CEE03024.1"/>
    </source>
</evidence>
<organism evidence="2 3">
    <name type="scientific">Caldibacillus thermoamylovorans</name>
    <dbReference type="NCBI Taxonomy" id="35841"/>
    <lineage>
        <taxon>Bacteria</taxon>
        <taxon>Bacillati</taxon>
        <taxon>Bacillota</taxon>
        <taxon>Bacilli</taxon>
        <taxon>Bacillales</taxon>
        <taxon>Bacillaceae</taxon>
        <taxon>Caldibacillus</taxon>
    </lineage>
</organism>
<evidence type="ECO:0000313" key="3">
    <source>
        <dbReference type="Proteomes" id="UP000040576"/>
    </source>
</evidence>
<dbReference type="EMBL" id="CCRF01000098">
    <property type="protein sequence ID" value="CEE03024.1"/>
    <property type="molecule type" value="Genomic_DNA"/>
</dbReference>
<feature type="domain" description="Transposase DDE" evidence="1">
    <location>
        <begin position="4"/>
        <end position="57"/>
    </location>
</feature>
<keyword evidence="3" id="KW-1185">Reference proteome</keyword>
<dbReference type="AlphaFoldDB" id="A0A090KWB4"/>
<dbReference type="Pfam" id="PF13701">
    <property type="entry name" value="DDE_Tnp_1_4"/>
    <property type="match status" value="1"/>
</dbReference>
<proteinExistence type="predicted"/>
<accession>A0A090KWB4</accession>
<dbReference type="InterPro" id="IPR025668">
    <property type="entry name" value="Tnp_DDE_dom"/>
</dbReference>
<evidence type="ECO:0000259" key="1">
    <source>
        <dbReference type="Pfam" id="PF13701"/>
    </source>
</evidence>
<gene>
    <name evidence="2" type="ORF">BT1A1_3242</name>
</gene>
<name>A0A090KWB4_9BACI</name>